<proteinExistence type="predicted"/>
<accession>A0A8H7KJB5</accession>
<sequence length="251" mass="28826">MCFPTNSTPGTDMYMGHGLMARAFSKYISLTPTLHGCYSRGTSPSEEPLDLYVARVIHLCQIPDIIPYIALYILTYSTQTCHCRRPREDNDDACSHPSKLSHVLSRAVTRTQFSRIRKSHWSAAHVFMGAFMVALQTSKVTFDGETDDFCRWSILPEVSGIPEEELEEICEAFKQCLTCELRVAINKMRFERVFKPFNEVDCPFHLARRNQLLKIRERKENGQRRRLSLKGSIGNLLKPKEKDTDSIESEE</sequence>
<comment type="caution">
    <text evidence="1">The sequence shown here is derived from an EMBL/GenBank/DDBJ whole genome shotgun (WGS) entry which is preliminary data.</text>
</comment>
<evidence type="ECO:0000313" key="1">
    <source>
        <dbReference type="EMBL" id="KAF7779016.1"/>
    </source>
</evidence>
<dbReference type="EMBL" id="JABXXO010000004">
    <property type="protein sequence ID" value="KAF7779016.1"/>
    <property type="molecule type" value="Genomic_DNA"/>
</dbReference>
<protein>
    <submittedName>
        <fullName evidence="1">Uncharacterized protein</fullName>
    </submittedName>
</protein>
<evidence type="ECO:0000313" key="2">
    <source>
        <dbReference type="Proteomes" id="UP000629468"/>
    </source>
</evidence>
<dbReference type="AlphaFoldDB" id="A0A8H7KJB5"/>
<organism evidence="1 2">
    <name type="scientific">Agaricus bisporus var. burnettii</name>
    <dbReference type="NCBI Taxonomy" id="192524"/>
    <lineage>
        <taxon>Eukaryota</taxon>
        <taxon>Fungi</taxon>
        <taxon>Dikarya</taxon>
        <taxon>Basidiomycota</taxon>
        <taxon>Agaricomycotina</taxon>
        <taxon>Agaricomycetes</taxon>
        <taxon>Agaricomycetidae</taxon>
        <taxon>Agaricales</taxon>
        <taxon>Agaricineae</taxon>
        <taxon>Agaricaceae</taxon>
        <taxon>Agaricus</taxon>
    </lineage>
</organism>
<gene>
    <name evidence="1" type="ORF">Agabi119p4_3361</name>
</gene>
<dbReference type="Proteomes" id="UP000629468">
    <property type="component" value="Unassembled WGS sequence"/>
</dbReference>
<name>A0A8H7KJB5_AGABI</name>
<reference evidence="1 2" key="1">
    <citation type="journal article" name="Sci. Rep.">
        <title>Telomere-to-telomere assembled and centromere annotated genomes of the two main subspecies of the button mushroom Agaricus bisporus reveal especially polymorphic chromosome ends.</title>
        <authorList>
            <person name="Sonnenberg A.S.M."/>
            <person name="Sedaghat-Telgerd N."/>
            <person name="Lavrijssen B."/>
            <person name="Ohm R.A."/>
            <person name="Hendrickx P.M."/>
            <person name="Scholtmeijer K."/>
            <person name="Baars J.J.P."/>
            <person name="van Peer A."/>
        </authorList>
    </citation>
    <scope>NUCLEOTIDE SEQUENCE [LARGE SCALE GENOMIC DNA]</scope>
    <source>
        <strain evidence="1 2">H119_p4</strain>
    </source>
</reference>